<evidence type="ECO:0000313" key="1">
    <source>
        <dbReference type="EMBL" id="ABQ29152.1"/>
    </source>
</evidence>
<dbReference type="HOGENOM" id="CLU_2505219_0_0_5"/>
<protein>
    <submittedName>
        <fullName evidence="1">Uncharacterized protein</fullName>
    </submittedName>
</protein>
<geneLocation type="plasmid" evidence="1 2">
    <name>pACRY04</name>
</geneLocation>
<reference evidence="1 2" key="1">
    <citation type="submission" date="2007-05" db="EMBL/GenBank/DDBJ databases">
        <title>Complete sequence of plasmid4 pACRY04 of Acidiphilium cryptum JF-5.</title>
        <authorList>
            <consortium name="US DOE Joint Genome Institute"/>
            <person name="Copeland A."/>
            <person name="Lucas S."/>
            <person name="Lapidus A."/>
            <person name="Barry K."/>
            <person name="Detter J.C."/>
            <person name="Glavina del Rio T."/>
            <person name="Hammon N."/>
            <person name="Israni S."/>
            <person name="Dalin E."/>
            <person name="Tice H."/>
            <person name="Pitluck S."/>
            <person name="Sims D."/>
            <person name="Brettin T."/>
            <person name="Bruce D."/>
            <person name="Han C."/>
            <person name="Schmutz J."/>
            <person name="Larimer F."/>
            <person name="Land M."/>
            <person name="Hauser L."/>
            <person name="Kyrpides N."/>
            <person name="Kim E."/>
            <person name="Magnuson T."/>
            <person name="Richardson P."/>
        </authorList>
    </citation>
    <scope>NUCLEOTIDE SEQUENCE [LARGE SCALE GENOMIC DNA]</scope>
    <source>
        <strain evidence="2">JF-5</strain>
        <plasmid evidence="2">Plasmid pACRY04</plasmid>
    </source>
</reference>
<dbReference type="KEGG" id="acr:Acry_3554"/>
<dbReference type="EMBL" id="CP000692">
    <property type="protein sequence ID" value="ABQ29152.1"/>
    <property type="molecule type" value="Genomic_DNA"/>
</dbReference>
<name>A5FU70_ACICJ</name>
<gene>
    <name evidence="1" type="ordered locus">Acry_3554</name>
</gene>
<sequence>MTAPILADQVGWRHQELVRILLFRQGPPELVEVTKHGREEIVRHLLDVGGPANSTNRRIGRGEQIVVGRNRRCFWHRCLADERLF</sequence>
<dbReference type="Proteomes" id="UP000000245">
    <property type="component" value="Plasmid pACRY04"/>
</dbReference>
<proteinExistence type="predicted"/>
<accession>A5FU70</accession>
<organism evidence="1 2">
    <name type="scientific">Acidiphilium cryptum (strain JF-5)</name>
    <dbReference type="NCBI Taxonomy" id="349163"/>
    <lineage>
        <taxon>Bacteria</taxon>
        <taxon>Pseudomonadati</taxon>
        <taxon>Pseudomonadota</taxon>
        <taxon>Alphaproteobacteria</taxon>
        <taxon>Acetobacterales</taxon>
        <taxon>Acidocellaceae</taxon>
        <taxon>Acidiphilium</taxon>
    </lineage>
</organism>
<dbReference type="AlphaFoldDB" id="A5FU70"/>
<evidence type="ECO:0000313" key="2">
    <source>
        <dbReference type="Proteomes" id="UP000000245"/>
    </source>
</evidence>
<keyword evidence="1" id="KW-0614">Plasmid</keyword>
<keyword evidence="2" id="KW-1185">Reference proteome</keyword>